<name>A0AAX6MUL4_9PEZI</name>
<feature type="transmembrane region" description="Helical" evidence="6">
    <location>
        <begin position="84"/>
        <end position="101"/>
    </location>
</feature>
<comment type="caution">
    <text evidence="8">The sequence shown here is derived from an EMBL/GenBank/DDBJ whole genome shotgun (WGS) entry which is preliminary data.</text>
</comment>
<dbReference type="InterPro" id="IPR036259">
    <property type="entry name" value="MFS_trans_sf"/>
</dbReference>
<keyword evidence="9" id="KW-1185">Reference proteome</keyword>
<feature type="transmembrane region" description="Helical" evidence="6">
    <location>
        <begin position="383"/>
        <end position="408"/>
    </location>
</feature>
<feature type="transmembrane region" description="Helical" evidence="6">
    <location>
        <begin position="30"/>
        <end position="54"/>
    </location>
</feature>
<keyword evidence="3 6" id="KW-0812">Transmembrane</keyword>
<feature type="domain" description="Major facilitator superfamily (MFS) profile" evidence="7">
    <location>
        <begin position="33"/>
        <end position="498"/>
    </location>
</feature>
<evidence type="ECO:0000256" key="4">
    <source>
        <dbReference type="ARBA" id="ARBA00022989"/>
    </source>
</evidence>
<dbReference type="SUPFAM" id="SSF103473">
    <property type="entry name" value="MFS general substrate transporter"/>
    <property type="match status" value="1"/>
</dbReference>
<evidence type="ECO:0000256" key="3">
    <source>
        <dbReference type="ARBA" id="ARBA00022692"/>
    </source>
</evidence>
<evidence type="ECO:0000259" key="7">
    <source>
        <dbReference type="PROSITE" id="PS50850"/>
    </source>
</evidence>
<keyword evidence="4 6" id="KW-1133">Transmembrane helix</keyword>
<evidence type="ECO:0000256" key="5">
    <source>
        <dbReference type="ARBA" id="ARBA00023136"/>
    </source>
</evidence>
<evidence type="ECO:0000313" key="8">
    <source>
        <dbReference type="EMBL" id="KAK6956097.1"/>
    </source>
</evidence>
<keyword evidence="5 6" id="KW-0472">Membrane</keyword>
<feature type="transmembrane region" description="Helical" evidence="6">
    <location>
        <begin position="113"/>
        <end position="135"/>
    </location>
</feature>
<dbReference type="InterPro" id="IPR020846">
    <property type="entry name" value="MFS_dom"/>
</dbReference>
<gene>
    <name evidence="8" type="ORF">Daesc_001367</name>
</gene>
<comment type="similarity">
    <text evidence="2">Belongs to the major facilitator superfamily. Sugar transporter (TC 2.A.1.1) family.</text>
</comment>
<accession>A0AAX6MUL4</accession>
<reference evidence="8 9" key="1">
    <citation type="journal article" date="2024" name="Front Chem Biol">
        <title>Unveiling the potential of Daldinia eschscholtzii MFLUCC 19-0629 through bioactivity and bioinformatics studies for enhanced sustainable agriculture production.</title>
        <authorList>
            <person name="Brooks S."/>
            <person name="Weaver J.A."/>
            <person name="Klomchit A."/>
            <person name="Alharthi S.A."/>
            <person name="Onlamun T."/>
            <person name="Nurani R."/>
            <person name="Vong T.K."/>
            <person name="Alberti F."/>
            <person name="Greco C."/>
        </authorList>
    </citation>
    <scope>NUCLEOTIDE SEQUENCE [LARGE SCALE GENOMIC DNA]</scope>
    <source>
        <strain evidence="8">MFLUCC 19-0629</strain>
    </source>
</reference>
<evidence type="ECO:0000256" key="1">
    <source>
        <dbReference type="ARBA" id="ARBA00004141"/>
    </source>
</evidence>
<dbReference type="InterPro" id="IPR050360">
    <property type="entry name" value="MFS_Sugar_Transporters"/>
</dbReference>
<protein>
    <recommendedName>
        <fullName evidence="7">Major facilitator superfamily (MFS) profile domain-containing protein</fullName>
    </recommendedName>
</protein>
<feature type="transmembrane region" description="Helical" evidence="6">
    <location>
        <begin position="141"/>
        <end position="159"/>
    </location>
</feature>
<dbReference type="GO" id="GO:0005351">
    <property type="term" value="F:carbohydrate:proton symporter activity"/>
    <property type="evidence" value="ECO:0007669"/>
    <property type="project" value="TreeGrafter"/>
</dbReference>
<feature type="transmembrane region" description="Helical" evidence="6">
    <location>
        <begin position="354"/>
        <end position="377"/>
    </location>
</feature>
<dbReference type="Pfam" id="PF00083">
    <property type="entry name" value="Sugar_tr"/>
    <property type="match status" value="1"/>
</dbReference>
<evidence type="ECO:0000313" key="9">
    <source>
        <dbReference type="Proteomes" id="UP001369815"/>
    </source>
</evidence>
<organism evidence="8 9">
    <name type="scientific">Daldinia eschscholtzii</name>
    <dbReference type="NCBI Taxonomy" id="292717"/>
    <lineage>
        <taxon>Eukaryota</taxon>
        <taxon>Fungi</taxon>
        <taxon>Dikarya</taxon>
        <taxon>Ascomycota</taxon>
        <taxon>Pezizomycotina</taxon>
        <taxon>Sordariomycetes</taxon>
        <taxon>Xylariomycetidae</taxon>
        <taxon>Xylariales</taxon>
        <taxon>Hypoxylaceae</taxon>
        <taxon>Daldinia</taxon>
    </lineage>
</organism>
<dbReference type="InterPro" id="IPR005828">
    <property type="entry name" value="MFS_sugar_transport-like"/>
</dbReference>
<dbReference type="AlphaFoldDB" id="A0AAX6MUL4"/>
<proteinExistence type="inferred from homology"/>
<dbReference type="Gene3D" id="1.20.1250.20">
    <property type="entry name" value="MFS general substrate transporter like domains"/>
    <property type="match status" value="1"/>
</dbReference>
<dbReference type="PANTHER" id="PTHR48022:SF10">
    <property type="entry name" value="MAJOR FACILITATOR SUPERFAMILY (MFS) PROFILE DOMAIN-CONTAINING PROTEIN"/>
    <property type="match status" value="1"/>
</dbReference>
<feature type="transmembrane region" description="Helical" evidence="6">
    <location>
        <begin position="420"/>
        <end position="441"/>
    </location>
</feature>
<dbReference type="PROSITE" id="PS50850">
    <property type="entry name" value="MFS"/>
    <property type="match status" value="1"/>
</dbReference>
<dbReference type="Proteomes" id="UP001369815">
    <property type="component" value="Unassembled WGS sequence"/>
</dbReference>
<dbReference type="GO" id="GO:0016020">
    <property type="term" value="C:membrane"/>
    <property type="evidence" value="ECO:0007669"/>
    <property type="project" value="UniProtKB-SubCell"/>
</dbReference>
<feature type="transmembrane region" description="Helical" evidence="6">
    <location>
        <begin position="292"/>
        <end position="315"/>
    </location>
</feature>
<evidence type="ECO:0000256" key="6">
    <source>
        <dbReference type="SAM" id="Phobius"/>
    </source>
</evidence>
<comment type="subcellular location">
    <subcellularLocation>
        <location evidence="1">Membrane</location>
        <topology evidence="1">Multi-pass membrane protein</topology>
    </subcellularLocation>
</comment>
<dbReference type="PANTHER" id="PTHR48022">
    <property type="entry name" value="PLASTIDIC GLUCOSE TRANSPORTER 4"/>
    <property type="match status" value="1"/>
</dbReference>
<feature type="transmembrane region" description="Helical" evidence="6">
    <location>
        <begin position="166"/>
        <end position="187"/>
    </location>
</feature>
<feature type="transmembrane region" description="Helical" evidence="6">
    <location>
        <begin position="199"/>
        <end position="222"/>
    </location>
</feature>
<dbReference type="EMBL" id="JBANMG010000002">
    <property type="protein sequence ID" value="KAK6956097.1"/>
    <property type="molecule type" value="Genomic_DNA"/>
</dbReference>
<evidence type="ECO:0000256" key="2">
    <source>
        <dbReference type="ARBA" id="ARBA00010992"/>
    </source>
</evidence>
<feature type="transmembrane region" description="Helical" evidence="6">
    <location>
        <begin position="327"/>
        <end position="347"/>
    </location>
</feature>
<sequence>MFTSKTFLSTDDVMGISGQRNNGIRENWKCALICLGMAFATAQYGFDVAAIGTFQTMPGFLMTFGYRDPALKGGWGISTTDQQLIASFLNVGTIIGVFFITPFGRYFGRRHGIWMGTIVAFAGCATQIVATSVAALCVGRALMGASNAFFITFSNAYIVECTPPRLRAVCSAMFAVTINIGTILGAVVDERTSHIMGKLSYQIPLACLFIFPTLLSIFVFFIPESPRWLVLHDRHEEAEKSLIHLRGNSLEPEFLQEEFVEIIRGVEEEKSNATGSSMVDIFKGTNLRRTMLCVAVAVSRASSGVWVFLSYGTYFYQQAGVDDIFKISIYSMVVQLVGVTAGLYCAYKVWGRRTMLLIGTGSAVIAMVGPAIAAAVAPGTAQAARVFLAFNFFYVITYSGFAGSMTWPVSAEVVNSRLRVVTLSFATGVDYVFASFFWLFLPDMKGRSLEEIDELFEKQVPTRDFPTFECQSSSQAHDIALHKMEEAKVAVTQVESAT</sequence>